<dbReference type="SUPFAM" id="SSF103473">
    <property type="entry name" value="MFS general substrate transporter"/>
    <property type="match status" value="1"/>
</dbReference>
<evidence type="ECO:0000256" key="5">
    <source>
        <dbReference type="ARBA" id="ARBA00022989"/>
    </source>
</evidence>
<protein>
    <submittedName>
        <fullName evidence="8">Sugar transporter erd6-like 5</fullName>
    </submittedName>
</protein>
<dbReference type="Pfam" id="PF00083">
    <property type="entry name" value="Sugar_tr"/>
    <property type="match status" value="1"/>
</dbReference>
<dbReference type="AlphaFoldDB" id="A0AAW0JUX8"/>
<accession>A0AAW0JUX8</accession>
<dbReference type="InterPro" id="IPR050549">
    <property type="entry name" value="MFS_Trehalose_Transporter"/>
</dbReference>
<feature type="transmembrane region" description="Helical" evidence="7">
    <location>
        <begin position="131"/>
        <end position="150"/>
    </location>
</feature>
<organism evidence="8 9">
    <name type="scientific">Quercus suber</name>
    <name type="common">Cork oak</name>
    <dbReference type="NCBI Taxonomy" id="58331"/>
    <lineage>
        <taxon>Eukaryota</taxon>
        <taxon>Viridiplantae</taxon>
        <taxon>Streptophyta</taxon>
        <taxon>Embryophyta</taxon>
        <taxon>Tracheophyta</taxon>
        <taxon>Spermatophyta</taxon>
        <taxon>Magnoliopsida</taxon>
        <taxon>eudicotyledons</taxon>
        <taxon>Gunneridae</taxon>
        <taxon>Pentapetalae</taxon>
        <taxon>rosids</taxon>
        <taxon>fabids</taxon>
        <taxon>Fagales</taxon>
        <taxon>Fagaceae</taxon>
        <taxon>Quercus</taxon>
    </lineage>
</organism>
<comment type="caution">
    <text evidence="8">The sequence shown here is derived from an EMBL/GenBank/DDBJ whole genome shotgun (WGS) entry which is preliminary data.</text>
</comment>
<dbReference type="GO" id="GO:0016020">
    <property type="term" value="C:membrane"/>
    <property type="evidence" value="ECO:0007669"/>
    <property type="project" value="UniProtKB-SubCell"/>
</dbReference>
<sequence>MVSFPALVLYSCHLKVVSWQKLVERKSVKLLYSILGGFSGSIGTIAMVIVQIPMMALGVILMDKSGRQPLLLVRRLRNLYCVMELNEKNLNSTIFIGFAAGTCLGCLLVGLSFFLQVYIGSFSPGMGGIPLVIMLELGSWIVSYAFNFLIDLRSAGTFFIFLSICGLTILFVAKLVPETKGRTLRN</sequence>
<evidence type="ECO:0000256" key="3">
    <source>
        <dbReference type="ARBA" id="ARBA00022597"/>
    </source>
</evidence>
<keyword evidence="6 7" id="KW-0472">Membrane</keyword>
<evidence type="ECO:0000256" key="2">
    <source>
        <dbReference type="ARBA" id="ARBA00010992"/>
    </source>
</evidence>
<gene>
    <name evidence="8" type="ORF">CFP56_028019</name>
</gene>
<dbReference type="Proteomes" id="UP000237347">
    <property type="component" value="Unassembled WGS sequence"/>
</dbReference>
<dbReference type="InterPro" id="IPR005828">
    <property type="entry name" value="MFS_sugar_transport-like"/>
</dbReference>
<comment type="similarity">
    <text evidence="2">Belongs to the major facilitator superfamily. Sugar transporter (TC 2.A.1.1) family.</text>
</comment>
<keyword evidence="3" id="KW-0813">Transport</keyword>
<evidence type="ECO:0000256" key="4">
    <source>
        <dbReference type="ARBA" id="ARBA00022692"/>
    </source>
</evidence>
<dbReference type="InterPro" id="IPR036259">
    <property type="entry name" value="MFS_trans_sf"/>
</dbReference>
<name>A0AAW0JUX8_QUESU</name>
<comment type="subcellular location">
    <subcellularLocation>
        <location evidence="1">Membrane</location>
    </subcellularLocation>
</comment>
<keyword evidence="9" id="KW-1185">Reference proteome</keyword>
<feature type="transmembrane region" description="Helical" evidence="7">
    <location>
        <begin position="30"/>
        <end position="62"/>
    </location>
</feature>
<evidence type="ECO:0000313" key="8">
    <source>
        <dbReference type="EMBL" id="KAK7830735.1"/>
    </source>
</evidence>
<dbReference type="EMBL" id="PKMF04000457">
    <property type="protein sequence ID" value="KAK7830735.1"/>
    <property type="molecule type" value="Genomic_DNA"/>
</dbReference>
<dbReference type="PANTHER" id="PTHR48021">
    <property type="match status" value="1"/>
</dbReference>
<dbReference type="GO" id="GO:0022857">
    <property type="term" value="F:transmembrane transporter activity"/>
    <property type="evidence" value="ECO:0007669"/>
    <property type="project" value="InterPro"/>
</dbReference>
<evidence type="ECO:0000256" key="7">
    <source>
        <dbReference type="SAM" id="Phobius"/>
    </source>
</evidence>
<feature type="transmembrane region" description="Helical" evidence="7">
    <location>
        <begin position="156"/>
        <end position="176"/>
    </location>
</feature>
<evidence type="ECO:0000256" key="1">
    <source>
        <dbReference type="ARBA" id="ARBA00004370"/>
    </source>
</evidence>
<evidence type="ECO:0000313" key="9">
    <source>
        <dbReference type="Proteomes" id="UP000237347"/>
    </source>
</evidence>
<dbReference type="PANTHER" id="PTHR48021:SF25">
    <property type="entry name" value="SUGAR TRANSPORTER ERD6-LIKE 5"/>
    <property type="match status" value="1"/>
</dbReference>
<keyword evidence="3" id="KW-0762">Sugar transport</keyword>
<feature type="transmembrane region" description="Helical" evidence="7">
    <location>
        <begin position="94"/>
        <end position="119"/>
    </location>
</feature>
<reference evidence="8 9" key="1">
    <citation type="journal article" date="2018" name="Sci. Data">
        <title>The draft genome sequence of cork oak.</title>
        <authorList>
            <person name="Ramos A.M."/>
            <person name="Usie A."/>
            <person name="Barbosa P."/>
            <person name="Barros P.M."/>
            <person name="Capote T."/>
            <person name="Chaves I."/>
            <person name="Simoes F."/>
            <person name="Abreu I."/>
            <person name="Carrasquinho I."/>
            <person name="Faro C."/>
            <person name="Guimaraes J.B."/>
            <person name="Mendonca D."/>
            <person name="Nobrega F."/>
            <person name="Rodrigues L."/>
            <person name="Saibo N.J.M."/>
            <person name="Varela M.C."/>
            <person name="Egas C."/>
            <person name="Matos J."/>
            <person name="Miguel C.M."/>
            <person name="Oliveira M.M."/>
            <person name="Ricardo C.P."/>
            <person name="Goncalves S."/>
        </authorList>
    </citation>
    <scope>NUCLEOTIDE SEQUENCE [LARGE SCALE GENOMIC DNA]</scope>
    <source>
        <strain evidence="9">cv. HL8</strain>
    </source>
</reference>
<evidence type="ECO:0000256" key="6">
    <source>
        <dbReference type="ARBA" id="ARBA00023136"/>
    </source>
</evidence>
<keyword evidence="5 7" id="KW-1133">Transmembrane helix</keyword>
<keyword evidence="4 7" id="KW-0812">Transmembrane</keyword>
<proteinExistence type="inferred from homology"/>
<dbReference type="Gene3D" id="1.20.1250.20">
    <property type="entry name" value="MFS general substrate transporter like domains"/>
    <property type="match status" value="1"/>
</dbReference>